<accession>A0ABT7G2H8</accession>
<proteinExistence type="predicted"/>
<evidence type="ECO:0000313" key="1">
    <source>
        <dbReference type="EMBL" id="MDK4300938.1"/>
    </source>
</evidence>
<dbReference type="Proteomes" id="UP001243856">
    <property type="component" value="Unassembled WGS sequence"/>
</dbReference>
<dbReference type="GeneID" id="64188935"/>
<gene>
    <name evidence="1" type="ORF">QPX45_06720</name>
</gene>
<evidence type="ECO:0000313" key="2">
    <source>
        <dbReference type="Proteomes" id="UP001243856"/>
    </source>
</evidence>
<dbReference type="EMBL" id="JASNVK010000010">
    <property type="protein sequence ID" value="MDK4300938.1"/>
    <property type="molecule type" value="Genomic_DNA"/>
</dbReference>
<reference evidence="1 2" key="1">
    <citation type="submission" date="2023-05" db="EMBL/GenBank/DDBJ databases">
        <title>Metabolic capabilities are highly conserved among human nasal-associated Corynebacterium species in pangenomic analyses.</title>
        <authorList>
            <person name="Tran T.H."/>
            <person name="Roberts A.Q."/>
            <person name="Escapa I.F."/>
            <person name="Gao W."/>
            <person name="Conlan S."/>
            <person name="Kong H."/>
            <person name="Segre J.A."/>
            <person name="Kelly M.S."/>
            <person name="Lemon K.P."/>
        </authorList>
    </citation>
    <scope>NUCLEOTIDE SEQUENCE [LARGE SCALE GENOMIC DNA]</scope>
    <source>
        <strain evidence="1 2">KPL2811</strain>
    </source>
</reference>
<dbReference type="RefSeq" id="WP_018120996.1">
    <property type="nucleotide sequence ID" value="NZ_CABIYR010000001.1"/>
</dbReference>
<sequence>MLAAIPGYAHLRVYIPDEPDRNPDTSETDIDVLHQFAPLLQIALEVLSGLRPEHQIRTKRFGPAVRIHIGAQQRKARAEHNKGLSGKGLSSTRLSGPVAVKSLHSRPSSTQPDSWELFGTALIGPANSRSRYGFTAVCGNEQLVSLRVLAA</sequence>
<keyword evidence="2" id="KW-1185">Reference proteome</keyword>
<protein>
    <submittedName>
        <fullName evidence="1">Uncharacterized protein</fullName>
    </submittedName>
</protein>
<organism evidence="1 2">
    <name type="scientific">Corynebacterium propinquum</name>
    <dbReference type="NCBI Taxonomy" id="43769"/>
    <lineage>
        <taxon>Bacteria</taxon>
        <taxon>Bacillati</taxon>
        <taxon>Actinomycetota</taxon>
        <taxon>Actinomycetes</taxon>
        <taxon>Mycobacteriales</taxon>
        <taxon>Corynebacteriaceae</taxon>
        <taxon>Corynebacterium</taxon>
    </lineage>
</organism>
<comment type="caution">
    <text evidence="1">The sequence shown here is derived from an EMBL/GenBank/DDBJ whole genome shotgun (WGS) entry which is preliminary data.</text>
</comment>
<name>A0ABT7G2H8_9CORY</name>